<dbReference type="Pfam" id="PF01351">
    <property type="entry name" value="RNase_HII"/>
    <property type="match status" value="1"/>
</dbReference>
<name>A0ABW4ZWC6_9BACL</name>
<dbReference type="InterPro" id="IPR004641">
    <property type="entry name" value="RNase_HIII"/>
</dbReference>
<dbReference type="EMBL" id="JBHUIO010000005">
    <property type="protein sequence ID" value="MFD2169601.1"/>
    <property type="molecule type" value="Genomic_DNA"/>
</dbReference>
<evidence type="ECO:0000313" key="16">
    <source>
        <dbReference type="EMBL" id="MFD2169601.1"/>
    </source>
</evidence>
<feature type="binding site" evidence="12">
    <location>
        <position position="232"/>
    </location>
    <ligand>
        <name>a divalent metal cation</name>
        <dbReference type="ChEBI" id="CHEBI:60240"/>
    </ligand>
</feature>
<keyword evidence="7 12" id="KW-0540">Nuclease</keyword>
<evidence type="ECO:0000256" key="8">
    <source>
        <dbReference type="ARBA" id="ARBA00022723"/>
    </source>
</evidence>
<evidence type="ECO:0000259" key="15">
    <source>
        <dbReference type="PROSITE" id="PS51975"/>
    </source>
</evidence>
<dbReference type="InterPro" id="IPR001352">
    <property type="entry name" value="RNase_HII/HIII"/>
</dbReference>
<evidence type="ECO:0000256" key="7">
    <source>
        <dbReference type="ARBA" id="ARBA00022722"/>
    </source>
</evidence>
<keyword evidence="11" id="KW-0460">Magnesium</keyword>
<evidence type="ECO:0000256" key="11">
    <source>
        <dbReference type="ARBA" id="ARBA00022842"/>
    </source>
</evidence>
<evidence type="ECO:0000256" key="6">
    <source>
        <dbReference type="ARBA" id="ARBA00022490"/>
    </source>
</evidence>
<comment type="subcellular location">
    <subcellularLocation>
        <location evidence="4">Cytoplasm</location>
    </subcellularLocation>
</comment>
<evidence type="ECO:0000256" key="14">
    <source>
        <dbReference type="SAM" id="MobiDB-lite"/>
    </source>
</evidence>
<evidence type="ECO:0000256" key="9">
    <source>
        <dbReference type="ARBA" id="ARBA00022759"/>
    </source>
</evidence>
<dbReference type="SUPFAM" id="SSF53098">
    <property type="entry name" value="Ribonuclease H-like"/>
    <property type="match status" value="1"/>
</dbReference>
<dbReference type="PANTHER" id="PTHR10954:SF23">
    <property type="entry name" value="RIBONUCLEASE"/>
    <property type="match status" value="1"/>
</dbReference>
<keyword evidence="10 12" id="KW-0378">Hydrolase</keyword>
<evidence type="ECO:0000256" key="12">
    <source>
        <dbReference type="PROSITE-ProRule" id="PRU01319"/>
    </source>
</evidence>
<dbReference type="RefSeq" id="WP_386044885.1">
    <property type="nucleotide sequence ID" value="NZ_JBHUIO010000005.1"/>
</dbReference>
<keyword evidence="9 12" id="KW-0255">Endonuclease</keyword>
<keyword evidence="17" id="KW-1185">Reference proteome</keyword>
<dbReference type="Proteomes" id="UP001597343">
    <property type="component" value="Unassembled WGS sequence"/>
</dbReference>
<dbReference type="NCBIfam" id="TIGR00716">
    <property type="entry name" value="rnhC"/>
    <property type="match status" value="1"/>
</dbReference>
<gene>
    <name evidence="16" type="primary">rnhC</name>
    <name evidence="16" type="ORF">ACFSOY_06295</name>
</gene>
<dbReference type="InterPro" id="IPR012337">
    <property type="entry name" value="RNaseH-like_sf"/>
</dbReference>
<evidence type="ECO:0000256" key="10">
    <source>
        <dbReference type="ARBA" id="ARBA00022801"/>
    </source>
</evidence>
<comment type="catalytic activity">
    <reaction evidence="1 12 13">
        <text>Endonucleolytic cleavage to 5'-phosphomonoester.</text>
        <dbReference type="EC" id="3.1.26.4"/>
    </reaction>
</comment>
<feature type="domain" description="RNase H type-2" evidence="15">
    <location>
        <begin position="118"/>
        <end position="331"/>
    </location>
</feature>
<feature type="binding site" evidence="12">
    <location>
        <position position="125"/>
    </location>
    <ligand>
        <name>a divalent metal cation</name>
        <dbReference type="ChEBI" id="CHEBI:60240"/>
    </ligand>
</feature>
<feature type="binding site" evidence="12">
    <location>
        <position position="124"/>
    </location>
    <ligand>
        <name>a divalent metal cation</name>
        <dbReference type="ChEBI" id="CHEBI:60240"/>
    </ligand>
</feature>
<keyword evidence="8 12" id="KW-0479">Metal-binding</keyword>
<dbReference type="Gene3D" id="3.30.420.10">
    <property type="entry name" value="Ribonuclease H-like superfamily/Ribonuclease H"/>
    <property type="match status" value="1"/>
</dbReference>
<evidence type="ECO:0000313" key="17">
    <source>
        <dbReference type="Proteomes" id="UP001597343"/>
    </source>
</evidence>
<comment type="cofactor">
    <cofactor evidence="12">
        <name>Mn(2+)</name>
        <dbReference type="ChEBI" id="CHEBI:29035"/>
    </cofactor>
    <cofactor evidence="12">
        <name>Mg(2+)</name>
        <dbReference type="ChEBI" id="CHEBI:18420"/>
    </cofactor>
    <text evidence="12">Manganese or magnesium. Binds 1 divalent metal ion per monomer in the absence of substrate. May bind a second metal ion after substrate binding.</text>
</comment>
<dbReference type="EC" id="3.1.26.4" evidence="13"/>
<reference evidence="17" key="1">
    <citation type="journal article" date="2019" name="Int. J. Syst. Evol. Microbiol.">
        <title>The Global Catalogue of Microorganisms (GCM) 10K type strain sequencing project: providing services to taxonomists for standard genome sequencing and annotation.</title>
        <authorList>
            <consortium name="The Broad Institute Genomics Platform"/>
            <consortium name="The Broad Institute Genome Sequencing Center for Infectious Disease"/>
            <person name="Wu L."/>
            <person name="Ma J."/>
        </authorList>
    </citation>
    <scope>NUCLEOTIDE SEQUENCE [LARGE SCALE GENOMIC DNA]</scope>
    <source>
        <strain evidence="17">CGMCC 1.13574</strain>
    </source>
</reference>
<sequence>MAIKDLQSARERAEVLLQEQGMEIIEQKEIPYGHQFKVRLGAARAQLNVYFGKKGLRLVAQGGEGEAKVAVERVMAALEGRDPSAAVAGGADGQATSAEQKGKRSSKEEGLVPLAFEESWIGTDESGKGDFFGGLVTAGVIVDPEAVPLLKSLGVDDSKKINDAKIPGLASEIKKICYGKYKVLHVKPAKYNELYEKFQAQGKNLNSLLSWAHSSVIEKLVEIQPVKLVIVDKFANETLIEKRLNKLDPNIQLILVPKAEQNLAVAAASILARDAFLRWHKEAKGEYGISFPKGANAQVVQVGKAYVQSNGKQALQNVAKLHFKTTEEVLR</sequence>
<comment type="similarity">
    <text evidence="5">Belongs to the RNase HII family. RnhC subfamily.</text>
</comment>
<accession>A0ABW4ZWC6</accession>
<dbReference type="CDD" id="cd06590">
    <property type="entry name" value="RNase_HII_bacteria_HIII_like"/>
    <property type="match status" value="1"/>
</dbReference>
<evidence type="ECO:0000256" key="13">
    <source>
        <dbReference type="RuleBase" id="RU003515"/>
    </source>
</evidence>
<dbReference type="InterPro" id="IPR036397">
    <property type="entry name" value="RNaseH_sf"/>
</dbReference>
<proteinExistence type="inferred from homology"/>
<evidence type="ECO:0000256" key="2">
    <source>
        <dbReference type="ARBA" id="ARBA00001946"/>
    </source>
</evidence>
<comment type="cofactor">
    <cofactor evidence="2">
        <name>Mg(2+)</name>
        <dbReference type="ChEBI" id="CHEBI:18420"/>
    </cofactor>
</comment>
<comment type="function">
    <text evidence="3 13">Endonuclease that specifically degrades the RNA of RNA-DNA hybrids.</text>
</comment>
<comment type="caution">
    <text evidence="16">The sequence shown here is derived from an EMBL/GenBank/DDBJ whole genome shotgun (WGS) entry which is preliminary data.</text>
</comment>
<dbReference type="PROSITE" id="PS51975">
    <property type="entry name" value="RNASE_H_2"/>
    <property type="match status" value="1"/>
</dbReference>
<organism evidence="16 17">
    <name type="scientific">Tumebacillus lipolyticus</name>
    <dbReference type="NCBI Taxonomy" id="1280370"/>
    <lineage>
        <taxon>Bacteria</taxon>
        <taxon>Bacillati</taxon>
        <taxon>Bacillota</taxon>
        <taxon>Bacilli</taxon>
        <taxon>Bacillales</taxon>
        <taxon>Alicyclobacillaceae</taxon>
        <taxon>Tumebacillus</taxon>
    </lineage>
</organism>
<keyword evidence="6" id="KW-0963">Cytoplasm</keyword>
<feature type="region of interest" description="Disordered" evidence="14">
    <location>
        <begin position="85"/>
        <end position="108"/>
    </location>
</feature>
<protein>
    <recommendedName>
        <fullName evidence="13">Ribonuclease</fullName>
        <ecNumber evidence="13">3.1.26.4</ecNumber>
    </recommendedName>
</protein>
<dbReference type="PANTHER" id="PTHR10954">
    <property type="entry name" value="RIBONUCLEASE H2 SUBUNIT A"/>
    <property type="match status" value="1"/>
</dbReference>
<dbReference type="InterPro" id="IPR024567">
    <property type="entry name" value="RNase_HII/HIII_dom"/>
</dbReference>
<evidence type="ECO:0000256" key="4">
    <source>
        <dbReference type="ARBA" id="ARBA00004496"/>
    </source>
</evidence>
<evidence type="ECO:0000256" key="3">
    <source>
        <dbReference type="ARBA" id="ARBA00004065"/>
    </source>
</evidence>
<evidence type="ECO:0000256" key="1">
    <source>
        <dbReference type="ARBA" id="ARBA00000077"/>
    </source>
</evidence>
<evidence type="ECO:0000256" key="5">
    <source>
        <dbReference type="ARBA" id="ARBA00008378"/>
    </source>
</evidence>